<gene>
    <name evidence="1" type="ORF">Ahy_A02g007701</name>
</gene>
<protein>
    <submittedName>
        <fullName evidence="1">Uncharacterized protein</fullName>
    </submittedName>
</protein>
<sequence length="199" mass="22785">MGGMLDGSCEKVTSCDTTCVKDQMGVTQPNVNKKLVMMFLLLVWNLSLWMQQSNFTTPMQEVLCLTRGIEVRKRIQMELCTTAESKVGETEKTYPKGSTGCKVRMIASSDVCDRSLNFNNHKLNCTNSRLLKRNKSAFMCKTFQKLLHHVVRPDNFTFQEKDMRNFIDLDRRSIGKENGGKVVMDYFKNVEGARQSFLL</sequence>
<organism evidence="1 2">
    <name type="scientific">Arachis hypogaea</name>
    <name type="common">Peanut</name>
    <dbReference type="NCBI Taxonomy" id="3818"/>
    <lineage>
        <taxon>Eukaryota</taxon>
        <taxon>Viridiplantae</taxon>
        <taxon>Streptophyta</taxon>
        <taxon>Embryophyta</taxon>
        <taxon>Tracheophyta</taxon>
        <taxon>Spermatophyta</taxon>
        <taxon>Magnoliopsida</taxon>
        <taxon>eudicotyledons</taxon>
        <taxon>Gunneridae</taxon>
        <taxon>Pentapetalae</taxon>
        <taxon>rosids</taxon>
        <taxon>fabids</taxon>
        <taxon>Fabales</taxon>
        <taxon>Fabaceae</taxon>
        <taxon>Papilionoideae</taxon>
        <taxon>50 kb inversion clade</taxon>
        <taxon>dalbergioids sensu lato</taxon>
        <taxon>Dalbergieae</taxon>
        <taxon>Pterocarpus clade</taxon>
        <taxon>Arachis</taxon>
    </lineage>
</organism>
<dbReference type="Proteomes" id="UP000289738">
    <property type="component" value="Chromosome A02"/>
</dbReference>
<keyword evidence="2" id="KW-1185">Reference proteome</keyword>
<accession>A0A445ECW4</accession>
<dbReference type="EMBL" id="SDMP01000002">
    <property type="protein sequence ID" value="RYR73346.1"/>
    <property type="molecule type" value="Genomic_DNA"/>
</dbReference>
<reference evidence="1 2" key="1">
    <citation type="submission" date="2019-01" db="EMBL/GenBank/DDBJ databases">
        <title>Sequencing of cultivated peanut Arachis hypogaea provides insights into genome evolution and oil improvement.</title>
        <authorList>
            <person name="Chen X."/>
        </authorList>
    </citation>
    <scope>NUCLEOTIDE SEQUENCE [LARGE SCALE GENOMIC DNA]</scope>
    <source>
        <strain evidence="2">cv. Fuhuasheng</strain>
        <tissue evidence="1">Leaves</tissue>
    </source>
</reference>
<evidence type="ECO:0000313" key="1">
    <source>
        <dbReference type="EMBL" id="RYR73346.1"/>
    </source>
</evidence>
<proteinExistence type="predicted"/>
<evidence type="ECO:0000313" key="2">
    <source>
        <dbReference type="Proteomes" id="UP000289738"/>
    </source>
</evidence>
<dbReference type="AlphaFoldDB" id="A0A445ECW4"/>
<name>A0A445ECW4_ARAHY</name>
<comment type="caution">
    <text evidence="1">The sequence shown here is derived from an EMBL/GenBank/DDBJ whole genome shotgun (WGS) entry which is preliminary data.</text>
</comment>